<proteinExistence type="predicted"/>
<evidence type="ECO:0000313" key="2">
    <source>
        <dbReference type="Proteomes" id="UP000610966"/>
    </source>
</evidence>
<sequence>MLDPAPQVHAAQIWARRADESRQFFVLRSEAGQVRGWSYQARTSATWDRLIPLQAFLTQYRLVDDAPHLREAP</sequence>
<keyword evidence="2" id="KW-1185">Reference proteome</keyword>
<dbReference type="RefSeq" id="WP_204016014.1">
    <property type="nucleotide sequence ID" value="NZ_BOOG01000021.1"/>
</dbReference>
<name>A0A8J3VZN8_9ACTN</name>
<gene>
    <name evidence="1" type="ORF">Mth01_25480</name>
</gene>
<comment type="caution">
    <text evidence="1">The sequence shown here is derived from an EMBL/GenBank/DDBJ whole genome shotgun (WGS) entry which is preliminary data.</text>
</comment>
<dbReference type="EMBL" id="BOOG01000021">
    <property type="protein sequence ID" value="GIH70295.1"/>
    <property type="molecule type" value="Genomic_DNA"/>
</dbReference>
<evidence type="ECO:0000313" key="1">
    <source>
        <dbReference type="EMBL" id="GIH70295.1"/>
    </source>
</evidence>
<dbReference type="AlphaFoldDB" id="A0A8J3VZN8"/>
<organism evidence="1 2">
    <name type="scientific">Sphaerimonospora thailandensis</name>
    <dbReference type="NCBI Taxonomy" id="795644"/>
    <lineage>
        <taxon>Bacteria</taxon>
        <taxon>Bacillati</taxon>
        <taxon>Actinomycetota</taxon>
        <taxon>Actinomycetes</taxon>
        <taxon>Streptosporangiales</taxon>
        <taxon>Streptosporangiaceae</taxon>
        <taxon>Sphaerimonospora</taxon>
    </lineage>
</organism>
<reference evidence="1" key="1">
    <citation type="submission" date="2021-01" db="EMBL/GenBank/DDBJ databases">
        <title>Whole genome shotgun sequence of Sphaerimonospora thailandensis NBRC 107569.</title>
        <authorList>
            <person name="Komaki H."/>
            <person name="Tamura T."/>
        </authorList>
    </citation>
    <scope>NUCLEOTIDE SEQUENCE</scope>
    <source>
        <strain evidence="1">NBRC 107569</strain>
    </source>
</reference>
<accession>A0A8J3VZN8</accession>
<protein>
    <submittedName>
        <fullName evidence="1">Uncharacterized protein</fullName>
    </submittedName>
</protein>
<dbReference type="Proteomes" id="UP000610966">
    <property type="component" value="Unassembled WGS sequence"/>
</dbReference>